<evidence type="ECO:0000313" key="3">
    <source>
        <dbReference type="Proteomes" id="UP001221757"/>
    </source>
</evidence>
<gene>
    <name evidence="2" type="ORF">B0H17DRAFT_955705</name>
</gene>
<dbReference type="AlphaFoldDB" id="A0AAD7CQ13"/>
<evidence type="ECO:0000313" key="2">
    <source>
        <dbReference type="EMBL" id="KAJ7657148.1"/>
    </source>
</evidence>
<sequence>MSELASLVPPPAALTTTAPNKLLESREDGSDVENEVNVGRRPVLVNSAQSWRKVHRKWRVSAREMGDDDDTLVDLTASMGPSVAKWFPRSLSKLFGGKIKCPFAPSPRRRFDREELLMELLAAEHSDEEPDDGEKEGSGDDYED</sequence>
<proteinExistence type="predicted"/>
<evidence type="ECO:0000256" key="1">
    <source>
        <dbReference type="SAM" id="MobiDB-lite"/>
    </source>
</evidence>
<comment type="caution">
    <text evidence="2">The sequence shown here is derived from an EMBL/GenBank/DDBJ whole genome shotgun (WGS) entry which is preliminary data.</text>
</comment>
<keyword evidence="3" id="KW-1185">Reference proteome</keyword>
<organism evidence="2 3">
    <name type="scientific">Mycena rosella</name>
    <name type="common">Pink bonnet</name>
    <name type="synonym">Agaricus rosellus</name>
    <dbReference type="NCBI Taxonomy" id="1033263"/>
    <lineage>
        <taxon>Eukaryota</taxon>
        <taxon>Fungi</taxon>
        <taxon>Dikarya</taxon>
        <taxon>Basidiomycota</taxon>
        <taxon>Agaricomycotina</taxon>
        <taxon>Agaricomycetes</taxon>
        <taxon>Agaricomycetidae</taxon>
        <taxon>Agaricales</taxon>
        <taxon>Marasmiineae</taxon>
        <taxon>Mycenaceae</taxon>
        <taxon>Mycena</taxon>
    </lineage>
</organism>
<feature type="region of interest" description="Disordered" evidence="1">
    <location>
        <begin position="1"/>
        <end position="37"/>
    </location>
</feature>
<accession>A0AAD7CQ13</accession>
<feature type="region of interest" description="Disordered" evidence="1">
    <location>
        <begin position="121"/>
        <end position="144"/>
    </location>
</feature>
<feature type="compositionally biased region" description="Low complexity" evidence="1">
    <location>
        <begin position="1"/>
        <end position="19"/>
    </location>
</feature>
<name>A0AAD7CQ13_MYCRO</name>
<reference evidence="2" key="1">
    <citation type="submission" date="2023-03" db="EMBL/GenBank/DDBJ databases">
        <title>Massive genome expansion in bonnet fungi (Mycena s.s.) driven by repeated elements and novel gene families across ecological guilds.</title>
        <authorList>
            <consortium name="Lawrence Berkeley National Laboratory"/>
            <person name="Harder C.B."/>
            <person name="Miyauchi S."/>
            <person name="Viragh M."/>
            <person name="Kuo A."/>
            <person name="Thoen E."/>
            <person name="Andreopoulos B."/>
            <person name="Lu D."/>
            <person name="Skrede I."/>
            <person name="Drula E."/>
            <person name="Henrissat B."/>
            <person name="Morin E."/>
            <person name="Kohler A."/>
            <person name="Barry K."/>
            <person name="LaButti K."/>
            <person name="Morin E."/>
            <person name="Salamov A."/>
            <person name="Lipzen A."/>
            <person name="Mereny Z."/>
            <person name="Hegedus B."/>
            <person name="Baldrian P."/>
            <person name="Stursova M."/>
            <person name="Weitz H."/>
            <person name="Taylor A."/>
            <person name="Grigoriev I.V."/>
            <person name="Nagy L.G."/>
            <person name="Martin F."/>
            <person name="Kauserud H."/>
        </authorList>
    </citation>
    <scope>NUCLEOTIDE SEQUENCE</scope>
    <source>
        <strain evidence="2">CBHHK067</strain>
    </source>
</reference>
<dbReference type="EMBL" id="JARKIE010000291">
    <property type="protein sequence ID" value="KAJ7657148.1"/>
    <property type="molecule type" value="Genomic_DNA"/>
</dbReference>
<feature type="compositionally biased region" description="Acidic residues" evidence="1">
    <location>
        <begin position="126"/>
        <end position="144"/>
    </location>
</feature>
<dbReference type="Proteomes" id="UP001221757">
    <property type="component" value="Unassembled WGS sequence"/>
</dbReference>
<protein>
    <submittedName>
        <fullName evidence="2">Uncharacterized protein</fullName>
    </submittedName>
</protein>